<evidence type="ECO:0000256" key="2">
    <source>
        <dbReference type="SAM" id="MobiDB-lite"/>
    </source>
</evidence>
<sequence length="243" mass="27723">MSQSDKRRNWSYEEDVALLIQVAADQPFAATKGQLTKSWQLLAETLMQSDNFTRVVDSRKVQNRFSLLVDEHIKFNSESAKLSGVDEEHREKHILLDDMVTLLEDLKRGPGAKSKPSTDAKPASTASDKDKADQGELIIREMAMQTMKRRADVTTEGGEQKKKTAVKGRRSSLATAIEMDSERDMAIREKEIEFNRYISDLELKQRELDREERKAEREHQAALAKIESEKMINLINTALSSRK</sequence>
<gene>
    <name evidence="3" type="ORF">H310_03462</name>
</gene>
<protein>
    <recommendedName>
        <fullName evidence="4">Myb-like domain-containing protein</fullName>
    </recommendedName>
</protein>
<dbReference type="PANTHER" id="PTHR37558">
    <property type="entry name" value="HTH CENPB-TYPE DOMAIN-CONTAINING PROTEIN"/>
    <property type="match status" value="1"/>
</dbReference>
<feature type="compositionally biased region" description="Basic and acidic residues" evidence="2">
    <location>
        <begin position="150"/>
        <end position="162"/>
    </location>
</feature>
<keyword evidence="1" id="KW-0175">Coiled coil</keyword>
<feature type="region of interest" description="Disordered" evidence="2">
    <location>
        <begin position="150"/>
        <end position="172"/>
    </location>
</feature>
<feature type="coiled-coil region" evidence="1">
    <location>
        <begin position="194"/>
        <end position="225"/>
    </location>
</feature>
<accession>A0A024UJH6</accession>
<proteinExistence type="predicted"/>
<dbReference type="VEuPathDB" id="FungiDB:H310_03462"/>
<feature type="region of interest" description="Disordered" evidence="2">
    <location>
        <begin position="108"/>
        <end position="134"/>
    </location>
</feature>
<dbReference type="AlphaFoldDB" id="A0A024UJH6"/>
<dbReference type="EMBL" id="KI913956">
    <property type="protein sequence ID" value="ETW05778.1"/>
    <property type="molecule type" value="Genomic_DNA"/>
</dbReference>
<dbReference type="OrthoDB" id="77723at2759"/>
<dbReference type="PANTHER" id="PTHR37558:SF1">
    <property type="entry name" value="HTH CENPB-TYPE DOMAIN-CONTAINING PROTEIN"/>
    <property type="match status" value="1"/>
</dbReference>
<dbReference type="RefSeq" id="XP_008865555.1">
    <property type="nucleotide sequence ID" value="XM_008867333.1"/>
</dbReference>
<evidence type="ECO:0000313" key="3">
    <source>
        <dbReference type="EMBL" id="ETW05778.1"/>
    </source>
</evidence>
<organism evidence="3">
    <name type="scientific">Aphanomyces invadans</name>
    <dbReference type="NCBI Taxonomy" id="157072"/>
    <lineage>
        <taxon>Eukaryota</taxon>
        <taxon>Sar</taxon>
        <taxon>Stramenopiles</taxon>
        <taxon>Oomycota</taxon>
        <taxon>Saprolegniomycetes</taxon>
        <taxon>Saprolegniales</taxon>
        <taxon>Verrucalvaceae</taxon>
        <taxon>Aphanomyces</taxon>
    </lineage>
</organism>
<evidence type="ECO:0008006" key="4">
    <source>
        <dbReference type="Google" id="ProtNLM"/>
    </source>
</evidence>
<dbReference type="GeneID" id="20080512"/>
<name>A0A024UJH6_9STRA</name>
<reference evidence="3" key="1">
    <citation type="submission" date="2013-12" db="EMBL/GenBank/DDBJ databases">
        <title>The Genome Sequence of Aphanomyces invadans NJM9701.</title>
        <authorList>
            <consortium name="The Broad Institute Genomics Platform"/>
            <person name="Russ C."/>
            <person name="Tyler B."/>
            <person name="van West P."/>
            <person name="Dieguez-Uribeondo J."/>
            <person name="Young S.K."/>
            <person name="Zeng Q."/>
            <person name="Gargeya S."/>
            <person name="Fitzgerald M."/>
            <person name="Abouelleil A."/>
            <person name="Alvarado L."/>
            <person name="Chapman S.B."/>
            <person name="Gainer-Dewar J."/>
            <person name="Goldberg J."/>
            <person name="Griggs A."/>
            <person name="Gujja S."/>
            <person name="Hansen M."/>
            <person name="Howarth C."/>
            <person name="Imamovic A."/>
            <person name="Ireland A."/>
            <person name="Larimer J."/>
            <person name="McCowan C."/>
            <person name="Murphy C."/>
            <person name="Pearson M."/>
            <person name="Poon T.W."/>
            <person name="Priest M."/>
            <person name="Roberts A."/>
            <person name="Saif S."/>
            <person name="Shea T."/>
            <person name="Sykes S."/>
            <person name="Wortman J."/>
            <person name="Nusbaum C."/>
            <person name="Birren B."/>
        </authorList>
    </citation>
    <scope>NUCLEOTIDE SEQUENCE [LARGE SCALE GENOMIC DNA]</scope>
    <source>
        <strain evidence="3">NJM9701</strain>
    </source>
</reference>
<evidence type="ECO:0000256" key="1">
    <source>
        <dbReference type="SAM" id="Coils"/>
    </source>
</evidence>